<feature type="binding site" evidence="3">
    <location>
        <position position="341"/>
    </location>
    <ligand>
        <name>CTP</name>
        <dbReference type="ChEBI" id="CHEBI:37563"/>
    </ligand>
</feature>
<comment type="similarity">
    <text evidence="3 4">In the C-terminal section; belongs to the PPC synthetase family.</text>
</comment>
<feature type="region of interest" description="Phosphopantothenoylcysteine decarboxylase" evidence="3">
    <location>
        <begin position="1"/>
        <end position="186"/>
    </location>
</feature>
<dbReference type="EC" id="6.3.2.5" evidence="3"/>
<comment type="pathway">
    <text evidence="3 4">Cofactor biosynthesis; coenzyme A biosynthesis; CoA from (R)-pantothenate: step 2/5.</text>
</comment>
<dbReference type="EC" id="4.1.1.36" evidence="3"/>
<feature type="region of interest" description="Phosphopantothenate--cysteine ligase" evidence="3">
    <location>
        <begin position="187"/>
        <end position="402"/>
    </location>
</feature>
<dbReference type="GO" id="GO:0010181">
    <property type="term" value="F:FMN binding"/>
    <property type="evidence" value="ECO:0007669"/>
    <property type="project" value="UniProtKB-UniRule"/>
</dbReference>
<keyword evidence="3 4" id="KW-0436">Ligase</keyword>
<comment type="function">
    <text evidence="4">Catalyzes two steps in the biosynthesis of coenzyme A. In the first step cysteine is conjugated to 4'-phosphopantothenate to form 4-phosphopantothenoylcysteine, in the latter compound is decarboxylated to form 4'-phosphopantotheine.</text>
</comment>
<dbReference type="InterPro" id="IPR035929">
    <property type="entry name" value="CoaB-like_sf"/>
</dbReference>
<dbReference type="RefSeq" id="WP_245715327.1">
    <property type="nucleotide sequence ID" value="NZ_BKAE01000008.1"/>
</dbReference>
<keyword evidence="3 4" id="KW-0285">Flavoprotein</keyword>
<evidence type="ECO:0000313" key="8">
    <source>
        <dbReference type="Proteomes" id="UP000199004"/>
    </source>
</evidence>
<dbReference type="STRING" id="1005944.SAMN05192576_3317"/>
<dbReference type="Gene3D" id="3.40.50.10300">
    <property type="entry name" value="CoaB-like"/>
    <property type="match status" value="1"/>
</dbReference>
<dbReference type="GO" id="GO:0046872">
    <property type="term" value="F:metal ion binding"/>
    <property type="evidence" value="ECO:0007669"/>
    <property type="project" value="UniProtKB-KW"/>
</dbReference>
<comment type="function">
    <text evidence="3">Catalyzes two sequential steps in the biosynthesis of coenzyme A. In the first step cysteine is conjugated to 4'-phosphopantothenate to form 4-phosphopantothenoylcysteine. In the second step the latter compound is decarboxylated to form 4'-phosphopantotheine.</text>
</comment>
<name>A0A1H0GRZ1_9ACTN</name>
<dbReference type="SUPFAM" id="SSF52507">
    <property type="entry name" value="Homo-oligomeric flavin-containing Cys decarboxylases, HFCD"/>
    <property type="match status" value="1"/>
</dbReference>
<dbReference type="InterPro" id="IPR007085">
    <property type="entry name" value="DNA/pantothenate-metab_flavo_C"/>
</dbReference>
<comment type="cofactor">
    <cofactor evidence="3">
        <name>FMN</name>
        <dbReference type="ChEBI" id="CHEBI:58210"/>
    </cofactor>
    <text evidence="3">Binds 1 FMN per subunit.</text>
</comment>
<organism evidence="7 8">
    <name type="scientific">Nocardioides szechwanensis</name>
    <dbReference type="NCBI Taxonomy" id="1005944"/>
    <lineage>
        <taxon>Bacteria</taxon>
        <taxon>Bacillati</taxon>
        <taxon>Actinomycetota</taxon>
        <taxon>Actinomycetes</taxon>
        <taxon>Propionibacteriales</taxon>
        <taxon>Nocardioidaceae</taxon>
        <taxon>Nocardioides</taxon>
    </lineage>
</organism>
<evidence type="ECO:0000256" key="4">
    <source>
        <dbReference type="RuleBase" id="RU364078"/>
    </source>
</evidence>
<proteinExistence type="inferred from homology"/>
<keyword evidence="3" id="KW-0460">Magnesium</keyword>
<feature type="binding site" evidence="3">
    <location>
        <position position="323"/>
    </location>
    <ligand>
        <name>CTP</name>
        <dbReference type="ChEBI" id="CHEBI:37563"/>
    </ligand>
</feature>
<evidence type="ECO:0000256" key="1">
    <source>
        <dbReference type="ARBA" id="ARBA00022793"/>
    </source>
</evidence>
<feature type="binding site" evidence="3">
    <location>
        <position position="275"/>
    </location>
    <ligand>
        <name>CTP</name>
        <dbReference type="ChEBI" id="CHEBI:37563"/>
    </ligand>
</feature>
<keyword evidence="8" id="KW-1185">Reference proteome</keyword>
<dbReference type="InterPro" id="IPR005252">
    <property type="entry name" value="CoaBC"/>
</dbReference>
<dbReference type="NCBIfam" id="TIGR00521">
    <property type="entry name" value="coaBC_dfp"/>
    <property type="match status" value="1"/>
</dbReference>
<keyword evidence="2 3" id="KW-0456">Lyase</keyword>
<keyword evidence="1 3" id="KW-0210">Decarboxylase</keyword>
<evidence type="ECO:0000256" key="3">
    <source>
        <dbReference type="HAMAP-Rule" id="MF_02225"/>
    </source>
</evidence>
<dbReference type="GO" id="GO:0004632">
    <property type="term" value="F:phosphopantothenate--cysteine ligase activity"/>
    <property type="evidence" value="ECO:0007669"/>
    <property type="project" value="UniProtKB-UniRule"/>
</dbReference>
<dbReference type="EMBL" id="FNIC01000006">
    <property type="protein sequence ID" value="SDO09481.1"/>
    <property type="molecule type" value="Genomic_DNA"/>
</dbReference>
<sequence>MVLGVSGGIAAYKACELLRRLTESGHDVTVVPTAAALEFVGAPTWAGLSGKPVSTSVWDDVHQVPHVRIGQSADLVVVAPATADLLAKAAHGLADDLLTNTLLTARCPVVFAPAMHTEMWEHPATQANVDTLRSRGALVIEPAEGRLTGKDTGKGRLPEPAEIYDVCVDVLASGATGRGLDLAGRHVVVSAGGTREYLDPVRFLGNRSSGLQGYALARTAQARGAEVTLVAANVALPDPAGVKVVRVETTAELHSEMVAAAAGADAVVMAAAPADFRPTGVSAAKIKKADDGSSPSIELVQNADILHELAHHRSRPDSVVVGFAAETGDDSGSVRELAAAKLARKGCDLLVVNDVSGGAVFGSPDNEAVILASDGTATDVPRGSKTAVAHAIWDQVVRRFGA</sequence>
<comment type="similarity">
    <text evidence="3 4">In the N-terminal section; belongs to the HFCD (homo-oligomeric flavin containing Cys decarboxylase) superfamily.</text>
</comment>
<dbReference type="GO" id="GO:0015941">
    <property type="term" value="P:pantothenate catabolic process"/>
    <property type="evidence" value="ECO:0007669"/>
    <property type="project" value="InterPro"/>
</dbReference>
<evidence type="ECO:0000256" key="2">
    <source>
        <dbReference type="ARBA" id="ARBA00023239"/>
    </source>
</evidence>
<dbReference type="SUPFAM" id="SSF102645">
    <property type="entry name" value="CoaB-like"/>
    <property type="match status" value="1"/>
</dbReference>
<comment type="cofactor">
    <cofactor evidence="3">
        <name>Mg(2+)</name>
        <dbReference type="ChEBI" id="CHEBI:18420"/>
    </cofactor>
</comment>
<keyword evidence="3 4" id="KW-0288">FMN</keyword>
<reference evidence="7 8" key="1">
    <citation type="submission" date="2016-10" db="EMBL/GenBank/DDBJ databases">
        <authorList>
            <person name="de Groot N.N."/>
        </authorList>
    </citation>
    <scope>NUCLEOTIDE SEQUENCE [LARGE SCALE GENOMIC DNA]</scope>
    <source>
        <strain evidence="7 8">CGMCC 1.11147</strain>
    </source>
</reference>
<dbReference type="Gene3D" id="3.40.50.1950">
    <property type="entry name" value="Flavin prenyltransferase-like"/>
    <property type="match status" value="1"/>
</dbReference>
<evidence type="ECO:0000313" key="7">
    <source>
        <dbReference type="EMBL" id="SDO09481.1"/>
    </source>
</evidence>
<dbReference type="GO" id="GO:0004633">
    <property type="term" value="F:phosphopantothenoylcysteine decarboxylase activity"/>
    <property type="evidence" value="ECO:0007669"/>
    <property type="project" value="UniProtKB-UniRule"/>
</dbReference>
<keyword evidence="3" id="KW-0511">Multifunctional enzyme</keyword>
<dbReference type="Pfam" id="PF04127">
    <property type="entry name" value="DFP"/>
    <property type="match status" value="1"/>
</dbReference>
<comment type="catalytic activity">
    <reaction evidence="3 4">
        <text>N-[(R)-4-phosphopantothenoyl]-L-cysteine + H(+) = (R)-4'-phosphopantetheine + CO2</text>
        <dbReference type="Rhea" id="RHEA:16793"/>
        <dbReference type="ChEBI" id="CHEBI:15378"/>
        <dbReference type="ChEBI" id="CHEBI:16526"/>
        <dbReference type="ChEBI" id="CHEBI:59458"/>
        <dbReference type="ChEBI" id="CHEBI:61723"/>
        <dbReference type="EC" id="4.1.1.36"/>
    </reaction>
</comment>
<evidence type="ECO:0000259" key="6">
    <source>
        <dbReference type="Pfam" id="PF04127"/>
    </source>
</evidence>
<dbReference type="Proteomes" id="UP000199004">
    <property type="component" value="Unassembled WGS sequence"/>
</dbReference>
<comment type="catalytic activity">
    <reaction evidence="3 4">
        <text>(R)-4'-phosphopantothenate + L-cysteine + CTP = N-[(R)-4-phosphopantothenoyl]-L-cysteine + CMP + diphosphate + H(+)</text>
        <dbReference type="Rhea" id="RHEA:19397"/>
        <dbReference type="ChEBI" id="CHEBI:10986"/>
        <dbReference type="ChEBI" id="CHEBI:15378"/>
        <dbReference type="ChEBI" id="CHEBI:33019"/>
        <dbReference type="ChEBI" id="CHEBI:35235"/>
        <dbReference type="ChEBI" id="CHEBI:37563"/>
        <dbReference type="ChEBI" id="CHEBI:59458"/>
        <dbReference type="ChEBI" id="CHEBI:60377"/>
        <dbReference type="EC" id="6.3.2.5"/>
    </reaction>
</comment>
<dbReference type="PANTHER" id="PTHR14359">
    <property type="entry name" value="HOMO-OLIGOMERIC FLAVIN CONTAINING CYS DECARBOXYLASE FAMILY"/>
    <property type="match status" value="1"/>
</dbReference>
<dbReference type="InterPro" id="IPR036551">
    <property type="entry name" value="Flavin_trans-like"/>
</dbReference>
<feature type="domain" description="Flavoprotein" evidence="5">
    <location>
        <begin position="2"/>
        <end position="170"/>
    </location>
</feature>
<dbReference type="GO" id="GO:0071513">
    <property type="term" value="C:phosphopantothenoylcysteine decarboxylase complex"/>
    <property type="evidence" value="ECO:0007669"/>
    <property type="project" value="TreeGrafter"/>
</dbReference>
<keyword evidence="3" id="KW-0479">Metal-binding</keyword>
<dbReference type="HAMAP" id="MF_02225">
    <property type="entry name" value="CoaBC"/>
    <property type="match status" value="1"/>
</dbReference>
<dbReference type="InterPro" id="IPR003382">
    <property type="entry name" value="Flavoprotein"/>
</dbReference>
<gene>
    <name evidence="3" type="primary">coaBC</name>
    <name evidence="7" type="ORF">SAMN05192576_3317</name>
</gene>
<dbReference type="GO" id="GO:0015937">
    <property type="term" value="P:coenzyme A biosynthetic process"/>
    <property type="evidence" value="ECO:0007669"/>
    <property type="project" value="UniProtKB-UniRule"/>
</dbReference>
<feature type="domain" description="DNA/pantothenate metabolism flavoprotein C-terminal" evidence="6">
    <location>
        <begin position="182"/>
        <end position="397"/>
    </location>
</feature>
<dbReference type="UniPathway" id="UPA00241">
    <property type="reaction ID" value="UER00353"/>
</dbReference>
<dbReference type="Pfam" id="PF02441">
    <property type="entry name" value="Flavoprotein"/>
    <property type="match status" value="1"/>
</dbReference>
<dbReference type="AlphaFoldDB" id="A0A1H0GRZ1"/>
<protein>
    <recommendedName>
        <fullName evidence="3">Coenzyme A biosynthesis bifunctional protein CoaBC</fullName>
    </recommendedName>
    <alternativeName>
        <fullName evidence="3">DNA/pantothenate metabolism flavoprotein</fullName>
    </alternativeName>
    <alternativeName>
        <fullName evidence="3">Phosphopantothenoylcysteine synthetase/decarboxylase</fullName>
        <shortName evidence="3">PPCS-PPCDC</shortName>
    </alternativeName>
    <domain>
        <recommendedName>
            <fullName evidence="3">Phosphopantothenoylcysteine decarboxylase</fullName>
            <shortName evidence="3">PPC decarboxylase</shortName>
            <shortName evidence="3">PPC-DC</shortName>
            <ecNumber evidence="3">4.1.1.36</ecNumber>
        </recommendedName>
        <alternativeName>
            <fullName evidence="3">CoaC</fullName>
        </alternativeName>
    </domain>
    <domain>
        <recommendedName>
            <fullName evidence="3">Phosphopantothenate--cysteine ligase</fullName>
            <ecNumber evidence="3">6.3.2.5</ecNumber>
        </recommendedName>
        <alternativeName>
            <fullName evidence="3">CoaB</fullName>
        </alternativeName>
        <alternativeName>
            <fullName evidence="3">Phosphopantothenoylcysteine synthetase</fullName>
            <shortName evidence="3">PPC synthetase</shortName>
            <shortName evidence="3">PPC-S</shortName>
        </alternativeName>
    </domain>
</protein>
<accession>A0A1H0GRZ1</accession>
<comment type="pathway">
    <text evidence="3 4">Cofactor biosynthesis; coenzyme A biosynthesis; CoA from (R)-pantothenate: step 3/5.</text>
</comment>
<evidence type="ECO:0000259" key="5">
    <source>
        <dbReference type="Pfam" id="PF02441"/>
    </source>
</evidence>
<feature type="binding site" evidence="3">
    <location>
        <position position="285"/>
    </location>
    <ligand>
        <name>CTP</name>
        <dbReference type="ChEBI" id="CHEBI:37563"/>
    </ligand>
</feature>
<feature type="binding site" evidence="3">
    <location>
        <position position="345"/>
    </location>
    <ligand>
        <name>CTP</name>
        <dbReference type="ChEBI" id="CHEBI:37563"/>
    </ligand>
</feature>
<comment type="caution">
    <text evidence="3">Lacks conserved residue(s) required for the propagation of feature annotation.</text>
</comment>
<dbReference type="PANTHER" id="PTHR14359:SF6">
    <property type="entry name" value="PHOSPHOPANTOTHENOYLCYSTEINE DECARBOXYLASE"/>
    <property type="match status" value="1"/>
</dbReference>